<dbReference type="SUPFAM" id="SSF49899">
    <property type="entry name" value="Concanavalin A-like lectins/glucanases"/>
    <property type="match status" value="1"/>
</dbReference>
<evidence type="ECO:0000259" key="9">
    <source>
        <dbReference type="Pfam" id="PF02838"/>
    </source>
</evidence>
<feature type="signal peptide" evidence="7">
    <location>
        <begin position="1"/>
        <end position="17"/>
    </location>
</feature>
<dbReference type="Gene3D" id="2.60.120.200">
    <property type="match status" value="1"/>
</dbReference>
<dbReference type="GO" id="GO:0004563">
    <property type="term" value="F:beta-N-acetylhexosaminidase activity"/>
    <property type="evidence" value="ECO:0007669"/>
    <property type="project" value="UniProtKB-EC"/>
</dbReference>
<dbReference type="SUPFAM" id="SSF55545">
    <property type="entry name" value="beta-N-acetylhexosaminidase-like domain"/>
    <property type="match status" value="1"/>
</dbReference>
<dbReference type="InterPro" id="IPR052764">
    <property type="entry name" value="GH20_Enzymes"/>
</dbReference>
<dbReference type="InterPro" id="IPR015883">
    <property type="entry name" value="Glyco_hydro_20_cat"/>
</dbReference>
<dbReference type="VEuPathDB" id="FungiDB:TRICI_004970"/>
<dbReference type="InterPro" id="IPR015882">
    <property type="entry name" value="HEX_bac_N"/>
</dbReference>
<gene>
    <name evidence="10" type="ORF">TRICI_004970</name>
</gene>
<dbReference type="CDD" id="cd06564">
    <property type="entry name" value="GH20_DspB_LnbB-like"/>
    <property type="match status" value="1"/>
</dbReference>
<protein>
    <recommendedName>
        <fullName evidence="3">beta-N-acetylhexosaminidase</fullName>
        <ecNumber evidence="3">3.2.1.52</ecNumber>
    </recommendedName>
</protein>
<keyword evidence="5" id="KW-0326">Glycosidase</keyword>
<comment type="similarity">
    <text evidence="2">Belongs to the glycosyl hydrolase 20 family.</text>
</comment>
<evidence type="ECO:0000256" key="5">
    <source>
        <dbReference type="ARBA" id="ARBA00023295"/>
    </source>
</evidence>
<keyword evidence="11" id="KW-1185">Reference proteome</keyword>
<dbReference type="InterPro" id="IPR025705">
    <property type="entry name" value="Beta_hexosaminidase_sua/sub"/>
</dbReference>
<comment type="caution">
    <text evidence="10">The sequence shown here is derived from an EMBL/GenBank/DDBJ whole genome shotgun (WGS) entry which is preliminary data.</text>
</comment>
<dbReference type="EC" id="3.2.1.52" evidence="3"/>
<evidence type="ECO:0000313" key="10">
    <source>
        <dbReference type="EMBL" id="KAA8907494.1"/>
    </source>
</evidence>
<dbReference type="InterPro" id="IPR017853">
    <property type="entry name" value="GH"/>
</dbReference>
<dbReference type="InterPro" id="IPR029018">
    <property type="entry name" value="Hex-like_dom2"/>
</dbReference>
<dbReference type="AlphaFoldDB" id="A0A642UXL6"/>
<feature type="domain" description="Glycoside hydrolase family 20 catalytic" evidence="8">
    <location>
        <begin position="169"/>
        <end position="483"/>
    </location>
</feature>
<dbReference type="PRINTS" id="PR00738">
    <property type="entry name" value="GLHYDRLASE20"/>
</dbReference>
<evidence type="ECO:0000256" key="2">
    <source>
        <dbReference type="ARBA" id="ARBA00006285"/>
    </source>
</evidence>
<dbReference type="Pfam" id="PF00728">
    <property type="entry name" value="Glyco_hydro_20"/>
    <property type="match status" value="1"/>
</dbReference>
<feature type="domain" description="Beta-hexosaminidase bacterial type N-terminal" evidence="9">
    <location>
        <begin position="75"/>
        <end position="147"/>
    </location>
</feature>
<dbReference type="EMBL" id="SWFS01000378">
    <property type="protein sequence ID" value="KAA8907494.1"/>
    <property type="molecule type" value="Genomic_DNA"/>
</dbReference>
<evidence type="ECO:0000313" key="11">
    <source>
        <dbReference type="Proteomes" id="UP000761534"/>
    </source>
</evidence>
<accession>A0A642UXL6</accession>
<dbReference type="InterPro" id="IPR013320">
    <property type="entry name" value="ConA-like_dom_sf"/>
</dbReference>
<name>A0A642UXL6_9ASCO</name>
<dbReference type="PANTHER" id="PTHR43678:SF1">
    <property type="entry name" value="BETA-N-ACETYLHEXOSAMINIDASE"/>
    <property type="match status" value="1"/>
</dbReference>
<reference evidence="10" key="1">
    <citation type="journal article" date="2019" name="G3 (Bethesda)">
        <title>Genome Assemblies of Two Rare Opportunistic Yeast Pathogens: Diutina rugosa (syn. Candida rugosa) and Trichomonascus ciferrii (syn. Candida ciferrii).</title>
        <authorList>
            <person name="Mixao V."/>
            <person name="Saus E."/>
            <person name="Hansen A.P."/>
            <person name="Lass-Florl C."/>
            <person name="Gabaldon T."/>
        </authorList>
    </citation>
    <scope>NUCLEOTIDE SEQUENCE</scope>
    <source>
        <strain evidence="10">CBS 4856</strain>
    </source>
</reference>
<feature type="chain" id="PRO_5024859855" description="beta-N-acetylhexosaminidase" evidence="7">
    <location>
        <begin position="18"/>
        <end position="707"/>
    </location>
</feature>
<sequence length="707" mass="79200">MKFYKLLVPVLCGLASARLTGIPTVPYEEGNGDYDLSSIKVIAVDKNYADAVDEDGLTEIPPTLKEFAETFSSDLLSQVRKHKIPVVEADSVPEDSIFLTIDEDGDYKTEAGEDTSEGYSIEVKDDGVVIKGSSPLGAWWGTRTVLQQAVLGNNCIKQGQGKDAPGWKNRGAFLDAGRHYYPPEFLVEFCSYLSYFKQNYFHVHLSDNLYNNVDIYSKERQMELYAAFRLNSDDPAVAGLNKRLNESYTKEQFESVQHKCAQRGVTIVPEIESPAHALVFSQWKPELALDEDMSMLNISHPDTIPTMKKVWKTFLPWFHSKVVHIGADEYIESLPNDYAKLVNSLNRFIGAESGKSVRIWGTFPPNSSADAINVDKNVSIQHWEGFEDNAYFDFIKNGYDVLNSDDSVYTVNKWSESYKQYIDLNHVFHGDPKDNQSAFYPNIYDSKNATNNPPKDNKRILGEVMAMWNDFGPNTTTYNEAFFVYRNGLPALGDKQWGGDLTFEEYNQVFEKLEAEVPGQNLDRRVDSKGETILKYDFSNTHNKKVRDTSGNNYDGELSGAEVKNGALVLDGNGCLKTPLSSKGRNYTLSFDVKPETKEPGTLFNGRDSTLLNGNGTSPNITMVAAGNAFALNYSLPVNEWTHAKLIGRGNQTFFAVNDKPEMEFLTKIGWNGEQFVWAEMAFEAPLGTIGEGFKGQIKNIELKSTA</sequence>
<feature type="active site" description="Proton donor" evidence="6">
    <location>
        <position position="329"/>
    </location>
</feature>
<evidence type="ECO:0000256" key="7">
    <source>
        <dbReference type="SAM" id="SignalP"/>
    </source>
</evidence>
<keyword evidence="7" id="KW-0732">Signal</keyword>
<dbReference type="SUPFAM" id="SSF51445">
    <property type="entry name" value="(Trans)glycosidases"/>
    <property type="match status" value="1"/>
</dbReference>
<proteinExistence type="inferred from homology"/>
<dbReference type="PANTHER" id="PTHR43678">
    <property type="entry name" value="PUTATIVE (AFU_ORTHOLOGUE AFUA_2G00640)-RELATED"/>
    <property type="match status" value="1"/>
</dbReference>
<dbReference type="Gene3D" id="3.20.20.80">
    <property type="entry name" value="Glycosidases"/>
    <property type="match status" value="1"/>
</dbReference>
<dbReference type="Gene3D" id="3.30.379.10">
    <property type="entry name" value="Chitobiase/beta-hexosaminidase domain 2-like"/>
    <property type="match status" value="1"/>
</dbReference>
<dbReference type="GO" id="GO:0005975">
    <property type="term" value="P:carbohydrate metabolic process"/>
    <property type="evidence" value="ECO:0007669"/>
    <property type="project" value="InterPro"/>
</dbReference>
<comment type="catalytic activity">
    <reaction evidence="1">
        <text>Hydrolysis of terminal non-reducing N-acetyl-D-hexosamine residues in N-acetyl-beta-D-hexosaminides.</text>
        <dbReference type="EC" id="3.2.1.52"/>
    </reaction>
</comment>
<evidence type="ECO:0000256" key="3">
    <source>
        <dbReference type="ARBA" id="ARBA00012663"/>
    </source>
</evidence>
<organism evidence="10 11">
    <name type="scientific">Trichomonascus ciferrii</name>
    <dbReference type="NCBI Taxonomy" id="44093"/>
    <lineage>
        <taxon>Eukaryota</taxon>
        <taxon>Fungi</taxon>
        <taxon>Dikarya</taxon>
        <taxon>Ascomycota</taxon>
        <taxon>Saccharomycotina</taxon>
        <taxon>Dipodascomycetes</taxon>
        <taxon>Dipodascales</taxon>
        <taxon>Trichomonascaceae</taxon>
        <taxon>Trichomonascus</taxon>
        <taxon>Trichomonascus ciferrii complex</taxon>
    </lineage>
</organism>
<dbReference type="Proteomes" id="UP000761534">
    <property type="component" value="Unassembled WGS sequence"/>
</dbReference>
<evidence type="ECO:0000259" key="8">
    <source>
        <dbReference type="Pfam" id="PF00728"/>
    </source>
</evidence>
<dbReference type="Pfam" id="PF02838">
    <property type="entry name" value="Glyco_hydro_20b"/>
    <property type="match status" value="1"/>
</dbReference>
<evidence type="ECO:0000256" key="4">
    <source>
        <dbReference type="ARBA" id="ARBA00022801"/>
    </source>
</evidence>
<evidence type="ECO:0000256" key="6">
    <source>
        <dbReference type="PIRSR" id="PIRSR625705-1"/>
    </source>
</evidence>
<dbReference type="OrthoDB" id="428480at2759"/>
<evidence type="ECO:0000256" key="1">
    <source>
        <dbReference type="ARBA" id="ARBA00001231"/>
    </source>
</evidence>
<keyword evidence="4" id="KW-0378">Hydrolase</keyword>